<dbReference type="InterPro" id="IPR013783">
    <property type="entry name" value="Ig-like_fold"/>
</dbReference>
<reference evidence="3" key="1">
    <citation type="journal article" date="2015" name="Nat. Genet.">
        <title>The genome and transcriptome of the zoonotic hookworm Ancylostoma ceylanicum identify infection-specific gene families.</title>
        <authorList>
            <person name="Schwarz E.M."/>
            <person name="Hu Y."/>
            <person name="Antoshechkin I."/>
            <person name="Miller M.M."/>
            <person name="Sternberg P.W."/>
            <person name="Aroian R.V."/>
        </authorList>
    </citation>
    <scope>NUCLEOTIDE SEQUENCE</scope>
    <source>
        <strain evidence="3">HY135</strain>
    </source>
</reference>
<dbReference type="Proteomes" id="UP000024635">
    <property type="component" value="Unassembled WGS sequence"/>
</dbReference>
<feature type="domain" description="Fibronectin type-III" evidence="1">
    <location>
        <begin position="22"/>
        <end position="120"/>
    </location>
</feature>
<dbReference type="OrthoDB" id="261433at2759"/>
<proteinExistence type="predicted"/>
<keyword evidence="3" id="KW-1185">Reference proteome</keyword>
<dbReference type="Pfam" id="PF00041">
    <property type="entry name" value="fn3"/>
    <property type="match status" value="1"/>
</dbReference>
<dbReference type="SUPFAM" id="SSF49265">
    <property type="entry name" value="Fibronectin type III"/>
    <property type="match status" value="1"/>
</dbReference>
<evidence type="ECO:0000313" key="2">
    <source>
        <dbReference type="EMBL" id="EYB96122.1"/>
    </source>
</evidence>
<sequence length="132" mass="15416">MMHSGIGRNPYLPALARVEANPIQKVDVIYSHEVNSVRLQWILEPHIRTDQIAGYDVYVSDDKDRPDSQWRLVRLSNREAALALDNLQSSTEYFVRVNIRNKDGSVIRAPSIYRFKTIDWRHTSRNHVNPFE</sequence>
<dbReference type="InterPro" id="IPR003961">
    <property type="entry name" value="FN3_dom"/>
</dbReference>
<protein>
    <recommendedName>
        <fullName evidence="1">Fibronectin type-III domain-containing protein</fullName>
    </recommendedName>
</protein>
<dbReference type="EMBL" id="JARK01001489">
    <property type="protein sequence ID" value="EYB96122.1"/>
    <property type="molecule type" value="Genomic_DNA"/>
</dbReference>
<gene>
    <name evidence="2" type="primary">Acey_s0153.g2920</name>
    <name evidence="2" type="ORF">Y032_0153g2920</name>
</gene>
<dbReference type="PROSITE" id="PS50853">
    <property type="entry name" value="FN3"/>
    <property type="match status" value="1"/>
</dbReference>
<organism evidence="2 3">
    <name type="scientific">Ancylostoma ceylanicum</name>
    <dbReference type="NCBI Taxonomy" id="53326"/>
    <lineage>
        <taxon>Eukaryota</taxon>
        <taxon>Metazoa</taxon>
        <taxon>Ecdysozoa</taxon>
        <taxon>Nematoda</taxon>
        <taxon>Chromadorea</taxon>
        <taxon>Rhabditida</taxon>
        <taxon>Rhabditina</taxon>
        <taxon>Rhabditomorpha</taxon>
        <taxon>Strongyloidea</taxon>
        <taxon>Ancylostomatidae</taxon>
        <taxon>Ancylostomatinae</taxon>
        <taxon>Ancylostoma</taxon>
    </lineage>
</organism>
<comment type="caution">
    <text evidence="2">The sequence shown here is derived from an EMBL/GenBank/DDBJ whole genome shotgun (WGS) entry which is preliminary data.</text>
</comment>
<evidence type="ECO:0000313" key="3">
    <source>
        <dbReference type="Proteomes" id="UP000024635"/>
    </source>
</evidence>
<dbReference type="InterPro" id="IPR036116">
    <property type="entry name" value="FN3_sf"/>
</dbReference>
<name>A0A016T0A7_9BILA</name>
<dbReference type="Gene3D" id="2.60.40.10">
    <property type="entry name" value="Immunoglobulins"/>
    <property type="match status" value="1"/>
</dbReference>
<accession>A0A016T0A7</accession>
<dbReference type="AlphaFoldDB" id="A0A016T0A7"/>
<dbReference type="CDD" id="cd00063">
    <property type="entry name" value="FN3"/>
    <property type="match status" value="1"/>
</dbReference>
<evidence type="ECO:0000259" key="1">
    <source>
        <dbReference type="PROSITE" id="PS50853"/>
    </source>
</evidence>